<proteinExistence type="predicted"/>
<comment type="caution">
    <text evidence="2">The sequence shown here is derived from an EMBL/GenBank/DDBJ whole genome shotgun (WGS) entry which is preliminary data.</text>
</comment>
<keyword evidence="3" id="KW-1185">Reference proteome</keyword>
<evidence type="ECO:0000256" key="1">
    <source>
        <dbReference type="SAM" id="MobiDB-lite"/>
    </source>
</evidence>
<name>A0ABU7A3H8_9TELE</name>
<dbReference type="EMBL" id="JAHUTI010000702">
    <property type="protein sequence ID" value="MED6232349.1"/>
    <property type="molecule type" value="Genomic_DNA"/>
</dbReference>
<feature type="region of interest" description="Disordered" evidence="1">
    <location>
        <begin position="46"/>
        <end position="74"/>
    </location>
</feature>
<dbReference type="Proteomes" id="UP001345963">
    <property type="component" value="Unassembled WGS sequence"/>
</dbReference>
<feature type="non-terminal residue" evidence="2">
    <location>
        <position position="1"/>
    </location>
</feature>
<protein>
    <submittedName>
        <fullName evidence="2">Uncharacterized protein</fullName>
    </submittedName>
</protein>
<organism evidence="2 3">
    <name type="scientific">Ataeniobius toweri</name>
    <dbReference type="NCBI Taxonomy" id="208326"/>
    <lineage>
        <taxon>Eukaryota</taxon>
        <taxon>Metazoa</taxon>
        <taxon>Chordata</taxon>
        <taxon>Craniata</taxon>
        <taxon>Vertebrata</taxon>
        <taxon>Euteleostomi</taxon>
        <taxon>Actinopterygii</taxon>
        <taxon>Neopterygii</taxon>
        <taxon>Teleostei</taxon>
        <taxon>Neoteleostei</taxon>
        <taxon>Acanthomorphata</taxon>
        <taxon>Ovalentaria</taxon>
        <taxon>Atherinomorphae</taxon>
        <taxon>Cyprinodontiformes</taxon>
        <taxon>Goodeidae</taxon>
        <taxon>Ataeniobius</taxon>
    </lineage>
</organism>
<sequence length="97" mass="11062">TSVSFSNRSQSFDSVKAAPVTLHCAYSKHFGTSGNFTGNLVRSSACRPHHHHHHHHQQQQQLKHHRQQDQCDEAAEEGDLSALRLWISPQTEKFLCH</sequence>
<feature type="compositionally biased region" description="Basic residues" evidence="1">
    <location>
        <begin position="47"/>
        <end position="66"/>
    </location>
</feature>
<evidence type="ECO:0000313" key="3">
    <source>
        <dbReference type="Proteomes" id="UP001345963"/>
    </source>
</evidence>
<accession>A0ABU7A3H8</accession>
<reference evidence="2 3" key="1">
    <citation type="submission" date="2021-07" db="EMBL/GenBank/DDBJ databases">
        <authorList>
            <person name="Palmer J.M."/>
        </authorList>
    </citation>
    <scope>NUCLEOTIDE SEQUENCE [LARGE SCALE GENOMIC DNA]</scope>
    <source>
        <strain evidence="2 3">AT_MEX2019</strain>
        <tissue evidence="2">Muscle</tissue>
    </source>
</reference>
<gene>
    <name evidence="2" type="ORF">ATANTOWER_028135</name>
</gene>
<evidence type="ECO:0000313" key="2">
    <source>
        <dbReference type="EMBL" id="MED6232349.1"/>
    </source>
</evidence>